<dbReference type="GO" id="GO:0005829">
    <property type="term" value="C:cytosol"/>
    <property type="evidence" value="ECO:0007669"/>
    <property type="project" value="TreeGrafter"/>
</dbReference>
<dbReference type="GO" id="GO:0000287">
    <property type="term" value="F:magnesium ion binding"/>
    <property type="evidence" value="ECO:0007669"/>
    <property type="project" value="TreeGrafter"/>
</dbReference>
<evidence type="ECO:0000313" key="1">
    <source>
        <dbReference type="EMBL" id="MBB4897684.1"/>
    </source>
</evidence>
<dbReference type="Gene3D" id="3.40.50.1000">
    <property type="entry name" value="HAD superfamily/HAD-like"/>
    <property type="match status" value="1"/>
</dbReference>
<keyword evidence="2" id="KW-1185">Reference proteome</keyword>
<dbReference type="PANTHER" id="PTHR10000">
    <property type="entry name" value="PHOSPHOSERINE PHOSPHATASE"/>
    <property type="match status" value="1"/>
</dbReference>
<accession>A0A7W7LWC9</accession>
<comment type="caution">
    <text evidence="1">The sequence shown here is derived from an EMBL/GenBank/DDBJ whole genome shotgun (WGS) entry which is preliminary data.</text>
</comment>
<dbReference type="NCBIfam" id="TIGR00099">
    <property type="entry name" value="Cof-subfamily"/>
    <property type="match status" value="1"/>
</dbReference>
<proteinExistence type="predicted"/>
<gene>
    <name evidence="1" type="ORF">FHS37_001711</name>
</gene>
<dbReference type="Pfam" id="PF08282">
    <property type="entry name" value="Hydrolase_3"/>
    <property type="match status" value="1"/>
</dbReference>
<dbReference type="AlphaFoldDB" id="A0A7W7LWC9"/>
<dbReference type="PANTHER" id="PTHR10000:SF8">
    <property type="entry name" value="HAD SUPERFAMILY HYDROLASE-LIKE, TYPE 3"/>
    <property type="match status" value="1"/>
</dbReference>
<dbReference type="InterPro" id="IPR036412">
    <property type="entry name" value="HAD-like_sf"/>
</dbReference>
<dbReference type="InterPro" id="IPR000150">
    <property type="entry name" value="Cof"/>
</dbReference>
<organism evidence="1 2">
    <name type="scientific">Streptomyces griseomycini</name>
    <dbReference type="NCBI Taxonomy" id="66895"/>
    <lineage>
        <taxon>Bacteria</taxon>
        <taxon>Bacillati</taxon>
        <taxon>Actinomycetota</taxon>
        <taxon>Actinomycetes</taxon>
        <taxon>Kitasatosporales</taxon>
        <taxon>Streptomycetaceae</taxon>
        <taxon>Streptomyces</taxon>
    </lineage>
</organism>
<evidence type="ECO:0000313" key="2">
    <source>
        <dbReference type="Proteomes" id="UP000579523"/>
    </source>
</evidence>
<sequence>MAAPTAFSLIATDLDGTLLRGDDTLSDRSLAALARAARAGARHLVVTGRPAPRVRPLLDDLGSTGLAVCGQGAQVYDAGADRLLWSVTLDRELAEAALGKIEAEVGEVYAAVDQDGVDGLTLIEPGYLMPHPTLPAVRVERRGDLWDRPISKVLLRHPDLSDDALAAAARSVVGSLATVTMSGPGTVELQPCGVTKATGLALAAEHLGLGPERTLAFGDMPNDIPMFDWAAHGVAMANAHPELKAVADEVTTSNEDDGVAVVLERLFGGSAVLGRQRAARTARTAQYAPKTLSIEP</sequence>
<dbReference type="Proteomes" id="UP000579523">
    <property type="component" value="Unassembled WGS sequence"/>
</dbReference>
<dbReference type="Gene3D" id="3.30.1240.10">
    <property type="match status" value="1"/>
</dbReference>
<name>A0A7W7LWC9_9ACTN</name>
<dbReference type="SFLD" id="SFLDS00003">
    <property type="entry name" value="Haloacid_Dehalogenase"/>
    <property type="match status" value="1"/>
</dbReference>
<evidence type="ECO:0008006" key="3">
    <source>
        <dbReference type="Google" id="ProtNLM"/>
    </source>
</evidence>
<dbReference type="SUPFAM" id="SSF56784">
    <property type="entry name" value="HAD-like"/>
    <property type="match status" value="1"/>
</dbReference>
<dbReference type="GO" id="GO:0016791">
    <property type="term" value="F:phosphatase activity"/>
    <property type="evidence" value="ECO:0007669"/>
    <property type="project" value="TreeGrafter"/>
</dbReference>
<dbReference type="RefSeq" id="WP_184818641.1">
    <property type="nucleotide sequence ID" value="NZ_BMTI01000013.1"/>
</dbReference>
<dbReference type="SFLD" id="SFLDG01140">
    <property type="entry name" value="C2.B:_Phosphomannomutase_and_P"/>
    <property type="match status" value="1"/>
</dbReference>
<dbReference type="EMBL" id="JACHJI010000002">
    <property type="protein sequence ID" value="MBB4897684.1"/>
    <property type="molecule type" value="Genomic_DNA"/>
</dbReference>
<protein>
    <recommendedName>
        <fullName evidence="3">Hydrolase</fullName>
    </recommendedName>
</protein>
<reference evidence="1 2" key="1">
    <citation type="submission" date="2020-08" db="EMBL/GenBank/DDBJ databases">
        <title>Genomic Encyclopedia of Type Strains, Phase III (KMG-III): the genomes of soil and plant-associated and newly described type strains.</title>
        <authorList>
            <person name="Whitman W."/>
        </authorList>
    </citation>
    <scope>NUCLEOTIDE SEQUENCE [LARGE SCALE GENOMIC DNA]</scope>
    <source>
        <strain evidence="1 2">CECT 3273</strain>
    </source>
</reference>
<dbReference type="InterPro" id="IPR023214">
    <property type="entry name" value="HAD_sf"/>
</dbReference>